<evidence type="ECO:0000313" key="3">
    <source>
        <dbReference type="Proteomes" id="UP000827284"/>
    </source>
</evidence>
<reference evidence="2" key="1">
    <citation type="submission" date="2021-11" db="EMBL/GenBank/DDBJ databases">
        <authorList>
            <person name="Herlambang A."/>
            <person name="Guo Y."/>
            <person name="Takashima Y."/>
            <person name="Nishizawa T."/>
        </authorList>
    </citation>
    <scope>NUCLEOTIDE SEQUENCE</scope>
    <source>
        <strain evidence="2">E1425</strain>
    </source>
</reference>
<evidence type="ECO:0000313" key="2">
    <source>
        <dbReference type="EMBL" id="GJJ77571.1"/>
    </source>
</evidence>
<dbReference type="InterPro" id="IPR039366">
    <property type="entry name" value="Pilotin"/>
</dbReference>
<accession>A0A9P3HJ35</accession>
<protein>
    <submittedName>
        <fullName evidence="2">Uncharacterized protein</fullName>
    </submittedName>
</protein>
<dbReference type="EMBL" id="BQFW01000013">
    <property type="protein sequence ID" value="GJJ77571.1"/>
    <property type="molecule type" value="Genomic_DNA"/>
</dbReference>
<comment type="caution">
    <text evidence="2">The sequence shown here is derived from an EMBL/GenBank/DDBJ whole genome shotgun (WGS) entry which is preliminary data.</text>
</comment>
<sequence>MSSATLNGKIVSASGGGGAGPQSKITVHLLDISLPDRGSSSLGGQIILTGARGRPFPISFKIPYDTRQLNPSNRYSVSVRIEDVGGDQRLRWISTTHSRVLTFGHPVDNITVAVSAIP</sequence>
<dbReference type="OrthoDB" id="2332965at2759"/>
<gene>
    <name evidence="2" type="ORF">EMPS_09930</name>
</gene>
<dbReference type="AlphaFoldDB" id="A0A9P3HJ35"/>
<dbReference type="Pfam" id="PF09619">
    <property type="entry name" value="YscW"/>
    <property type="match status" value="1"/>
</dbReference>
<reference evidence="2" key="2">
    <citation type="journal article" date="2022" name="Microbiol. Resour. Announc.">
        <title>Whole-Genome Sequence of Entomortierella parvispora E1425, a Mucoromycotan Fungus Associated with Burkholderiaceae-Related Endosymbiotic Bacteria.</title>
        <authorList>
            <person name="Herlambang A."/>
            <person name="Guo Y."/>
            <person name="Takashima Y."/>
            <person name="Narisawa K."/>
            <person name="Ohta H."/>
            <person name="Nishizawa T."/>
        </authorList>
    </citation>
    <scope>NUCLEOTIDE SEQUENCE</scope>
    <source>
        <strain evidence="2">E1425</strain>
    </source>
</reference>
<feature type="region of interest" description="Disordered" evidence="1">
    <location>
        <begin position="1"/>
        <end position="20"/>
    </location>
</feature>
<name>A0A9P3HJ35_9FUNG</name>
<evidence type="ECO:0000256" key="1">
    <source>
        <dbReference type="SAM" id="MobiDB-lite"/>
    </source>
</evidence>
<proteinExistence type="predicted"/>
<dbReference type="Proteomes" id="UP000827284">
    <property type="component" value="Unassembled WGS sequence"/>
</dbReference>
<keyword evidence="3" id="KW-1185">Reference proteome</keyword>
<organism evidence="2 3">
    <name type="scientific">Entomortierella parvispora</name>
    <dbReference type="NCBI Taxonomy" id="205924"/>
    <lineage>
        <taxon>Eukaryota</taxon>
        <taxon>Fungi</taxon>
        <taxon>Fungi incertae sedis</taxon>
        <taxon>Mucoromycota</taxon>
        <taxon>Mortierellomycotina</taxon>
        <taxon>Mortierellomycetes</taxon>
        <taxon>Mortierellales</taxon>
        <taxon>Mortierellaceae</taxon>
        <taxon>Entomortierella</taxon>
    </lineage>
</organism>